<keyword evidence="5" id="KW-0966">Cell projection</keyword>
<dbReference type="PANTHER" id="PTHR42792:SF1">
    <property type="entry name" value="FLAGELLAR HOOK-ASSOCIATED PROTEIN 3"/>
    <property type="match status" value="1"/>
</dbReference>
<dbReference type="InterPro" id="IPR001492">
    <property type="entry name" value="Flagellin"/>
</dbReference>
<dbReference type="AlphaFoldDB" id="A0A0P1EXE0"/>
<protein>
    <submittedName>
        <fullName evidence="5">Flagellar hook-associated protein FlgL</fullName>
    </submittedName>
</protein>
<accession>A0A0P1EXE0</accession>
<dbReference type="Pfam" id="PF00700">
    <property type="entry name" value="Flagellin_C"/>
    <property type="match status" value="1"/>
</dbReference>
<dbReference type="GO" id="GO:0009288">
    <property type="term" value="C:bacterial-type flagellum"/>
    <property type="evidence" value="ECO:0007669"/>
    <property type="project" value="UniProtKB-SubCell"/>
</dbReference>
<dbReference type="eggNOG" id="COG1344">
    <property type="taxonomic scope" value="Bacteria"/>
</dbReference>
<evidence type="ECO:0000256" key="3">
    <source>
        <dbReference type="ARBA" id="ARBA00023143"/>
    </source>
</evidence>
<comment type="subcellular location">
    <subcellularLocation>
        <location evidence="1">Bacterial flagellum</location>
    </subcellularLocation>
</comment>
<gene>
    <name evidence="5" type="ORF">THS5294_00995</name>
</gene>
<dbReference type="Gene3D" id="1.20.1330.10">
    <property type="entry name" value="f41 fragment of flagellin, N-terminal domain"/>
    <property type="match status" value="1"/>
</dbReference>
<proteinExistence type="inferred from homology"/>
<evidence type="ECO:0000259" key="4">
    <source>
        <dbReference type="Pfam" id="PF00700"/>
    </source>
</evidence>
<dbReference type="InterPro" id="IPR046358">
    <property type="entry name" value="Flagellin_C"/>
</dbReference>
<dbReference type="GO" id="GO:0005198">
    <property type="term" value="F:structural molecule activity"/>
    <property type="evidence" value="ECO:0007669"/>
    <property type="project" value="InterPro"/>
</dbReference>
<keyword evidence="3" id="KW-0975">Bacterial flagellum</keyword>
<evidence type="ECO:0000256" key="1">
    <source>
        <dbReference type="ARBA" id="ARBA00004365"/>
    </source>
</evidence>
<dbReference type="Proteomes" id="UP000051298">
    <property type="component" value="Unassembled WGS sequence"/>
</dbReference>
<name>A0A0P1EXE0_9RHOB</name>
<dbReference type="EMBL" id="CYRX01000011">
    <property type="protein sequence ID" value="CUH59708.1"/>
    <property type="molecule type" value="Genomic_DNA"/>
</dbReference>
<dbReference type="SUPFAM" id="SSF64518">
    <property type="entry name" value="Phase 1 flagellin"/>
    <property type="match status" value="1"/>
</dbReference>
<evidence type="ECO:0000256" key="2">
    <source>
        <dbReference type="ARBA" id="ARBA00005709"/>
    </source>
</evidence>
<keyword evidence="5" id="KW-0969">Cilium</keyword>
<evidence type="ECO:0000313" key="6">
    <source>
        <dbReference type="Proteomes" id="UP000051298"/>
    </source>
</evidence>
<comment type="similarity">
    <text evidence="2">Belongs to the bacterial flagellin family.</text>
</comment>
<feature type="domain" description="Flagellin C-terminal" evidence="4">
    <location>
        <begin position="258"/>
        <end position="334"/>
    </location>
</feature>
<keyword evidence="5" id="KW-0282">Flagellum</keyword>
<reference evidence="5 6" key="1">
    <citation type="submission" date="2015-09" db="EMBL/GenBank/DDBJ databases">
        <authorList>
            <consortium name="Swine Surveillance"/>
        </authorList>
    </citation>
    <scope>NUCLEOTIDE SEQUENCE [LARGE SCALE GENOMIC DNA]</scope>
    <source>
        <strain evidence="5 6">CECT 5294</strain>
    </source>
</reference>
<dbReference type="PANTHER" id="PTHR42792">
    <property type="entry name" value="FLAGELLIN"/>
    <property type="match status" value="1"/>
</dbReference>
<sequence>MALTSIGDMSQTLFLRRQNVETKQQITTLSAELSTGLKADVSKAVGNDFSLLSGLERGISLAQTYVRAANEARVTTETMQGSLGLFQQEVEGLSSSLLAVSASGLQSNAGTMATTGRNTLDAMVSALNTSVAGRFLFAGQATDTAPVIDADQMLNAIRPLAQAQTTAQDVINVVDAWFADGADFTTTAYNGTAAPSAGFLVGDRDMIALNITADRPEIRDALAAAVKVALLNDLSLPNGPADAEMVMKNATDELLEGATQITYLRGELGQTEEAIEIAETRANAQLSALQISRSDLLSADPFETATALEDATTRLESLYTITARLSRLSLTDFLR</sequence>
<evidence type="ECO:0000313" key="5">
    <source>
        <dbReference type="EMBL" id="CUH59708.1"/>
    </source>
</evidence>
<dbReference type="RefSeq" id="WP_058122854.1">
    <property type="nucleotide sequence ID" value="NZ_CYRX01000011.1"/>
</dbReference>
<dbReference type="STRING" id="266809.PM03_08470"/>
<organism evidence="5 6">
    <name type="scientific">Thalassobacter stenotrophicus</name>
    <dbReference type="NCBI Taxonomy" id="266809"/>
    <lineage>
        <taxon>Bacteria</taxon>
        <taxon>Pseudomonadati</taxon>
        <taxon>Pseudomonadota</taxon>
        <taxon>Alphaproteobacteria</taxon>
        <taxon>Rhodobacterales</taxon>
        <taxon>Roseobacteraceae</taxon>
        <taxon>Thalassobacter</taxon>
    </lineage>
</organism>